<evidence type="ECO:0000313" key="11">
    <source>
        <dbReference type="Proteomes" id="UP000801492"/>
    </source>
</evidence>
<dbReference type="PROSITE" id="PS50004">
    <property type="entry name" value="C2"/>
    <property type="match status" value="2"/>
</dbReference>
<dbReference type="PROSITE" id="PS51113">
    <property type="entry name" value="ZF_BTK"/>
    <property type="match status" value="1"/>
</dbReference>
<evidence type="ECO:0000256" key="6">
    <source>
        <dbReference type="PROSITE-ProRule" id="PRU00432"/>
    </source>
</evidence>
<dbReference type="SUPFAM" id="SSF49562">
    <property type="entry name" value="C2 domain (Calcium/lipid-binding domain, CaLB)"/>
    <property type="match status" value="2"/>
</dbReference>
<evidence type="ECO:0000256" key="4">
    <source>
        <dbReference type="ARBA" id="ARBA00022771"/>
    </source>
</evidence>
<feature type="domain" description="PH" evidence="7">
    <location>
        <begin position="596"/>
        <end position="697"/>
    </location>
</feature>
<dbReference type="CDD" id="cd04010">
    <property type="entry name" value="C2B_RasA3"/>
    <property type="match status" value="1"/>
</dbReference>
<dbReference type="Gene3D" id="2.60.40.150">
    <property type="entry name" value="C2 domain"/>
    <property type="match status" value="2"/>
</dbReference>
<dbReference type="SUPFAM" id="SSF50729">
    <property type="entry name" value="PH domain-like"/>
    <property type="match status" value="1"/>
</dbReference>
<dbReference type="Gene3D" id="1.10.506.10">
    <property type="entry name" value="GTPase Activation - p120gap, domain 1"/>
    <property type="match status" value="1"/>
</dbReference>
<accession>A0A8K0G1K4</accession>
<evidence type="ECO:0000259" key="9">
    <source>
        <dbReference type="PROSITE" id="PS50018"/>
    </source>
</evidence>
<keyword evidence="2" id="KW-0479">Metal-binding</keyword>
<dbReference type="GO" id="GO:0035556">
    <property type="term" value="P:intracellular signal transduction"/>
    <property type="evidence" value="ECO:0007669"/>
    <property type="project" value="InterPro"/>
</dbReference>
<dbReference type="PANTHER" id="PTHR10194">
    <property type="entry name" value="RAS GTPASE-ACTIVATING PROTEINS"/>
    <property type="match status" value="1"/>
</dbReference>
<dbReference type="InterPro" id="IPR023152">
    <property type="entry name" value="RasGAP_CS"/>
</dbReference>
<dbReference type="Gene3D" id="2.30.29.30">
    <property type="entry name" value="Pleckstrin-homology domain (PH domain)/Phosphotyrosine-binding domain (PTB)"/>
    <property type="match status" value="1"/>
</dbReference>
<dbReference type="SMART" id="SM00107">
    <property type="entry name" value="BTK"/>
    <property type="match status" value="1"/>
</dbReference>
<comment type="caution">
    <text evidence="10">The sequence shown here is derived from an EMBL/GenBank/DDBJ whole genome shotgun (WGS) entry which is preliminary data.</text>
</comment>
<dbReference type="InterPro" id="IPR001936">
    <property type="entry name" value="RasGAP_dom"/>
</dbReference>
<dbReference type="GO" id="GO:0008270">
    <property type="term" value="F:zinc ion binding"/>
    <property type="evidence" value="ECO:0007669"/>
    <property type="project" value="UniProtKB-KW"/>
</dbReference>
<feature type="domain" description="C2" evidence="8">
    <location>
        <begin position="1"/>
        <end position="114"/>
    </location>
</feature>
<dbReference type="SMART" id="SM00233">
    <property type="entry name" value="PH"/>
    <property type="match status" value="1"/>
</dbReference>
<evidence type="ECO:0000256" key="5">
    <source>
        <dbReference type="ARBA" id="ARBA00022833"/>
    </source>
</evidence>
<sequence length="862" mass="98883">MADENFKVRTEERLKIKIGEAKHLLSRSHGSSLHRDVYCILSLDQEEIFRTSTIEKTLSPFFGEEFQFEVPRKFRYLSVYLYDRDRHLKQDKVIGKVAIKRQDLASYNNKDHWFTIKAVDADSEVQGKANIDIKFEPFNNRNKLNSQKRLLVRVIECSDLTLKNGSCDPFAIVCVIYSNGKRISKRTKVRKKTVCPQFEETFEFDVSVSQDKDKNSSYTVCPENEGEICELHVSFWHDSPGMGDDIFLGEVRIQLRGLQQNTALTNAWYFLQPRSTKDRPMPSCATPPGTRLSVDSTLGSLRLNVQYTADHVFPSFVYDPLRTLLLQSVHAKSITSSAVYILGEIVTNKTEIAQPLVRIFLYHGEIVSIIRALAEKEISSLTDPTTIFRGNTLVSKMMDEAMRLIGLQYLHKTLRPTLDLVFSERKPCEIDITRIKDTNLAKANLANLTEYLQKIFKAITQSAVNCPSLMCQIFHNLRECATKYFPNNREVRYSVISGFIFLRFFAPAILGPRLFDLTNEQIDCQTNRTLTLISKTIQSLGNLVSCRSMQQVCKEEYMECVHKEFFTDQHMQAVRQFLEIISASSNVQTEAVDVPVTLKEGVMIKRAQGRKRFGRKNFKQRYFKLTTHDLSYSKTKGREALCQIPLSNILAVERLTERSFKMKNMFQIVQPERALYVQAANCVEEKEWVDLLTKICQTNANRLEKYHSCAFINGQWLCCKSPNELAPGCSAVSRPENNLHMTLDPERDMQRMHSLIIAHISAIERFLTTRDCAAVYATGSRLPSNIEDIESFYRTLTQIMEVAYQLEQKHRTYQRMLARETKYGSKAAPIGDDNYLLASRMNLDSALLRRNGPSDSSMPLSS</sequence>
<keyword evidence="5" id="KW-0862">Zinc</keyword>
<dbReference type="PROSITE" id="PS00509">
    <property type="entry name" value="RAS_GTPASE_ACTIV_1"/>
    <property type="match status" value="1"/>
</dbReference>
<dbReference type="SUPFAM" id="SSF48350">
    <property type="entry name" value="GTPase activation domain, GAP"/>
    <property type="match status" value="1"/>
</dbReference>
<proteinExistence type="predicted"/>
<dbReference type="Proteomes" id="UP000801492">
    <property type="component" value="Unassembled WGS sequence"/>
</dbReference>
<dbReference type="SMART" id="SM00323">
    <property type="entry name" value="RasGAP"/>
    <property type="match status" value="1"/>
</dbReference>
<dbReference type="CDD" id="cd01244">
    <property type="entry name" value="PH_GAP1-like"/>
    <property type="match status" value="1"/>
</dbReference>
<keyword evidence="4 6" id="KW-0863">Zinc-finger</keyword>
<reference evidence="10" key="1">
    <citation type="submission" date="2019-08" db="EMBL/GenBank/DDBJ databases">
        <title>The genome of the North American firefly Photinus pyralis.</title>
        <authorList>
            <consortium name="Photinus pyralis genome working group"/>
            <person name="Fallon T.R."/>
            <person name="Sander Lower S.E."/>
            <person name="Weng J.-K."/>
        </authorList>
    </citation>
    <scope>NUCLEOTIDE SEQUENCE</scope>
    <source>
        <strain evidence="10">TRF0915ILg1</strain>
        <tissue evidence="10">Whole body</tissue>
    </source>
</reference>
<keyword evidence="1" id="KW-0343">GTPase activation</keyword>
<dbReference type="Pfam" id="PF00169">
    <property type="entry name" value="PH"/>
    <property type="match status" value="1"/>
</dbReference>
<dbReference type="SMART" id="SM00239">
    <property type="entry name" value="C2"/>
    <property type="match status" value="2"/>
</dbReference>
<dbReference type="PROSITE" id="PS50003">
    <property type="entry name" value="PH_DOMAIN"/>
    <property type="match status" value="1"/>
</dbReference>
<keyword evidence="11" id="KW-1185">Reference proteome</keyword>
<dbReference type="Pfam" id="PF00616">
    <property type="entry name" value="RasGAP"/>
    <property type="match status" value="1"/>
</dbReference>
<evidence type="ECO:0000256" key="3">
    <source>
        <dbReference type="ARBA" id="ARBA00022737"/>
    </source>
</evidence>
<evidence type="ECO:0008006" key="12">
    <source>
        <dbReference type="Google" id="ProtNLM"/>
    </source>
</evidence>
<dbReference type="AlphaFoldDB" id="A0A8K0G1K4"/>
<dbReference type="InterPro" id="IPR035892">
    <property type="entry name" value="C2_domain_sf"/>
</dbReference>
<dbReference type="PANTHER" id="PTHR10194:SF148">
    <property type="entry name" value="GTPASE-ACTIVATING PROTEIN"/>
    <property type="match status" value="1"/>
</dbReference>
<dbReference type="InterPro" id="IPR039360">
    <property type="entry name" value="Ras_GTPase"/>
</dbReference>
<gene>
    <name evidence="10" type="ORF">ILUMI_23500</name>
</gene>
<protein>
    <recommendedName>
        <fullName evidence="12">Ras GTPase-activating protein 3</fullName>
    </recommendedName>
</protein>
<keyword evidence="3" id="KW-0677">Repeat</keyword>
<dbReference type="Pfam" id="PF00168">
    <property type="entry name" value="C2"/>
    <property type="match status" value="2"/>
</dbReference>
<organism evidence="10 11">
    <name type="scientific">Ignelater luminosus</name>
    <name type="common">Cucubano</name>
    <name type="synonym">Pyrophorus luminosus</name>
    <dbReference type="NCBI Taxonomy" id="2038154"/>
    <lineage>
        <taxon>Eukaryota</taxon>
        <taxon>Metazoa</taxon>
        <taxon>Ecdysozoa</taxon>
        <taxon>Arthropoda</taxon>
        <taxon>Hexapoda</taxon>
        <taxon>Insecta</taxon>
        <taxon>Pterygota</taxon>
        <taxon>Neoptera</taxon>
        <taxon>Endopterygota</taxon>
        <taxon>Coleoptera</taxon>
        <taxon>Polyphaga</taxon>
        <taxon>Elateriformia</taxon>
        <taxon>Elateroidea</taxon>
        <taxon>Elateridae</taxon>
        <taxon>Agrypninae</taxon>
        <taxon>Pyrophorini</taxon>
        <taxon>Ignelater</taxon>
    </lineage>
</organism>
<dbReference type="InterPro" id="IPR008936">
    <property type="entry name" value="Rho_GTPase_activation_prot"/>
</dbReference>
<dbReference type="PROSITE" id="PS50018">
    <property type="entry name" value="RAS_GTPASE_ACTIV_2"/>
    <property type="match status" value="1"/>
</dbReference>
<dbReference type="InterPro" id="IPR000008">
    <property type="entry name" value="C2_dom"/>
</dbReference>
<dbReference type="InterPro" id="IPR001849">
    <property type="entry name" value="PH_domain"/>
</dbReference>
<dbReference type="GO" id="GO:0005096">
    <property type="term" value="F:GTPase activator activity"/>
    <property type="evidence" value="ECO:0007669"/>
    <property type="project" value="UniProtKB-KW"/>
</dbReference>
<dbReference type="EMBL" id="VTPC01090595">
    <property type="protein sequence ID" value="KAF2882676.1"/>
    <property type="molecule type" value="Genomic_DNA"/>
</dbReference>
<dbReference type="OrthoDB" id="1562946at2759"/>
<evidence type="ECO:0000259" key="8">
    <source>
        <dbReference type="PROSITE" id="PS50004"/>
    </source>
</evidence>
<evidence type="ECO:0000313" key="10">
    <source>
        <dbReference type="EMBL" id="KAF2882676.1"/>
    </source>
</evidence>
<name>A0A8K0G1K4_IGNLU</name>
<evidence type="ECO:0000256" key="1">
    <source>
        <dbReference type="ARBA" id="ARBA00022468"/>
    </source>
</evidence>
<evidence type="ECO:0000256" key="2">
    <source>
        <dbReference type="ARBA" id="ARBA00022723"/>
    </source>
</evidence>
<dbReference type="Pfam" id="PF00779">
    <property type="entry name" value="BTK"/>
    <property type="match status" value="1"/>
</dbReference>
<feature type="domain" description="C2" evidence="8">
    <location>
        <begin position="125"/>
        <end position="269"/>
    </location>
</feature>
<dbReference type="CDD" id="cd05128">
    <property type="entry name" value="RasGAP_GAP1_like"/>
    <property type="match status" value="1"/>
</dbReference>
<dbReference type="InterPro" id="IPR001562">
    <property type="entry name" value="Znf_Btk_motif"/>
</dbReference>
<evidence type="ECO:0000259" key="7">
    <source>
        <dbReference type="PROSITE" id="PS50003"/>
    </source>
</evidence>
<feature type="domain" description="Ras-GAP" evidence="9">
    <location>
        <begin position="348"/>
        <end position="542"/>
    </location>
</feature>
<dbReference type="InterPro" id="IPR011993">
    <property type="entry name" value="PH-like_dom_sf"/>
</dbReference>